<keyword evidence="6 14" id="KW-0812">Transmembrane</keyword>
<keyword evidence="10" id="KW-0594">Phospholipid biosynthesis</keyword>
<keyword evidence="11" id="KW-1208">Phospholipid metabolism</keyword>
<dbReference type="GO" id="GO:0019432">
    <property type="term" value="P:triglyceride biosynthetic process"/>
    <property type="evidence" value="ECO:0007669"/>
    <property type="project" value="TreeGrafter"/>
</dbReference>
<keyword evidence="5" id="KW-0808">Transferase</keyword>
<evidence type="ECO:0000256" key="11">
    <source>
        <dbReference type="ARBA" id="ARBA00023264"/>
    </source>
</evidence>
<dbReference type="PANTHER" id="PTHR23063:SF2">
    <property type="entry name" value="GLYCEROL-3-PHOSPHATE ACYLTRANSFERASE 4, ISOFORM D-RELATED"/>
    <property type="match status" value="1"/>
</dbReference>
<evidence type="ECO:0000313" key="16">
    <source>
        <dbReference type="EMBL" id="KAK2172158.1"/>
    </source>
</evidence>
<dbReference type="InterPro" id="IPR045252">
    <property type="entry name" value="LPCAT1-like"/>
</dbReference>
<evidence type="ECO:0000256" key="9">
    <source>
        <dbReference type="ARBA" id="ARBA00023136"/>
    </source>
</evidence>
<comment type="caution">
    <text evidence="16">The sequence shown here is derived from an EMBL/GenBank/DDBJ whole genome shotgun (WGS) entry which is preliminary data.</text>
</comment>
<dbReference type="SMART" id="SM00563">
    <property type="entry name" value="PlsC"/>
    <property type="match status" value="1"/>
</dbReference>
<evidence type="ECO:0000256" key="3">
    <source>
        <dbReference type="ARBA" id="ARBA00008655"/>
    </source>
</evidence>
<dbReference type="AlphaFoldDB" id="A0AAD9KID4"/>
<reference evidence="16" key="1">
    <citation type="journal article" date="2023" name="Mol. Biol. Evol.">
        <title>Third-Generation Sequencing Reveals the Adaptive Role of the Epigenome in Three Deep-Sea Polychaetes.</title>
        <authorList>
            <person name="Perez M."/>
            <person name="Aroh O."/>
            <person name="Sun Y."/>
            <person name="Lan Y."/>
            <person name="Juniper S.K."/>
            <person name="Young C.R."/>
            <person name="Angers B."/>
            <person name="Qian P.Y."/>
        </authorList>
    </citation>
    <scope>NUCLEOTIDE SEQUENCE</scope>
    <source>
        <strain evidence="16">R07B-5</strain>
    </source>
</reference>
<dbReference type="CDD" id="cd07991">
    <property type="entry name" value="LPLAT_LPCAT1-like"/>
    <property type="match status" value="1"/>
</dbReference>
<evidence type="ECO:0000256" key="1">
    <source>
        <dbReference type="ARBA" id="ARBA00004370"/>
    </source>
</evidence>
<dbReference type="EMBL" id="JAODUO010000988">
    <property type="protein sequence ID" value="KAK2172158.1"/>
    <property type="molecule type" value="Genomic_DNA"/>
</dbReference>
<sequence length="517" mass="57957">MFTEHDQPLPRCVYVYCTQPLVVKSLISRNVSEKETSERSSRPDHESDSPTGGFHLADAMDFCKHGIETIVEDDVTKRFDAAGCHCEYRLVTVSTQAGHCEYTGWSLSTQADHCEYTGWSLLVTVSTQAGHCEYQAGHCEYTGWSLLVTVSTQAGHCEYTGWSLSTQADHCEYTGWSLSTQAGHCECPGWSLLRLTILWFSGFILRYIILFPARFVLAIFAIGLMIVGTAVIGYMPDGRLKKWCNYRLSVTCYRIMSRAFTAIISFHNRENRAKSGGICVANHTSPIDIIILGCDNCYAMVGKVQAEFCGLFVSKGGPGSGWVQWSVCVCMWAKLWLGSVVGQAQAEFSGVFVPVGQAQDGFMGVMQRAMSRAESHIWFMRSEIKDRMAVAERLRSHVENPNKLPILIFPEGTCINNTSIMMFKKGSFEVGGTIYPVAIKYDPRFANPFWNSSEQSLSTHLLSILTSWALVVDVWYLPPQKQRPEEDAVHFANRVKSDIARKGGLVDLDWYESYYFS</sequence>
<evidence type="ECO:0000256" key="12">
    <source>
        <dbReference type="ARBA" id="ARBA00023315"/>
    </source>
</evidence>
<dbReference type="Pfam" id="PF01553">
    <property type="entry name" value="Acyltransferase"/>
    <property type="match status" value="2"/>
</dbReference>
<protein>
    <recommendedName>
        <fullName evidence="15">Phospholipid/glycerol acyltransferase domain-containing protein</fullName>
    </recommendedName>
</protein>
<feature type="transmembrane region" description="Helical" evidence="14">
    <location>
        <begin position="215"/>
        <end position="235"/>
    </location>
</feature>
<evidence type="ECO:0000256" key="4">
    <source>
        <dbReference type="ARBA" id="ARBA00022516"/>
    </source>
</evidence>
<evidence type="ECO:0000256" key="10">
    <source>
        <dbReference type="ARBA" id="ARBA00023209"/>
    </source>
</evidence>
<dbReference type="GO" id="GO:0008654">
    <property type="term" value="P:phospholipid biosynthetic process"/>
    <property type="evidence" value="ECO:0007669"/>
    <property type="project" value="UniProtKB-KW"/>
</dbReference>
<dbReference type="Proteomes" id="UP001209878">
    <property type="component" value="Unassembled WGS sequence"/>
</dbReference>
<evidence type="ECO:0000313" key="17">
    <source>
        <dbReference type="Proteomes" id="UP001209878"/>
    </source>
</evidence>
<keyword evidence="9 14" id="KW-0472">Membrane</keyword>
<accession>A0AAD9KID4</accession>
<keyword evidence="8" id="KW-0443">Lipid metabolism</keyword>
<dbReference type="InterPro" id="IPR002123">
    <property type="entry name" value="Plipid/glycerol_acylTrfase"/>
</dbReference>
<keyword evidence="12" id="KW-0012">Acyltransferase</keyword>
<organism evidence="16 17">
    <name type="scientific">Ridgeia piscesae</name>
    <name type="common">Tubeworm</name>
    <dbReference type="NCBI Taxonomy" id="27915"/>
    <lineage>
        <taxon>Eukaryota</taxon>
        <taxon>Metazoa</taxon>
        <taxon>Spiralia</taxon>
        <taxon>Lophotrochozoa</taxon>
        <taxon>Annelida</taxon>
        <taxon>Polychaeta</taxon>
        <taxon>Sedentaria</taxon>
        <taxon>Canalipalpata</taxon>
        <taxon>Sabellida</taxon>
        <taxon>Siboglinidae</taxon>
        <taxon>Ridgeia</taxon>
    </lineage>
</organism>
<dbReference type="GO" id="GO:0016020">
    <property type="term" value="C:membrane"/>
    <property type="evidence" value="ECO:0007669"/>
    <property type="project" value="UniProtKB-SubCell"/>
</dbReference>
<evidence type="ECO:0000256" key="13">
    <source>
        <dbReference type="ARBA" id="ARBA00025707"/>
    </source>
</evidence>
<keyword evidence="4" id="KW-0444">Lipid biosynthesis</keyword>
<evidence type="ECO:0000256" key="5">
    <source>
        <dbReference type="ARBA" id="ARBA00022679"/>
    </source>
</evidence>
<name>A0AAD9KID4_RIDPI</name>
<evidence type="ECO:0000256" key="14">
    <source>
        <dbReference type="SAM" id="Phobius"/>
    </source>
</evidence>
<feature type="domain" description="Phospholipid/glycerol acyltransferase" evidence="15">
    <location>
        <begin position="277"/>
        <end position="442"/>
    </location>
</feature>
<keyword evidence="7 14" id="KW-1133">Transmembrane helix</keyword>
<evidence type="ECO:0000256" key="2">
    <source>
        <dbReference type="ARBA" id="ARBA00005189"/>
    </source>
</evidence>
<keyword evidence="17" id="KW-1185">Reference proteome</keyword>
<comment type="pathway">
    <text evidence="13">Phospholipid metabolism.</text>
</comment>
<feature type="transmembrane region" description="Helical" evidence="14">
    <location>
        <begin position="189"/>
        <end position="208"/>
    </location>
</feature>
<evidence type="ECO:0000256" key="7">
    <source>
        <dbReference type="ARBA" id="ARBA00022989"/>
    </source>
</evidence>
<dbReference type="GO" id="GO:0005783">
    <property type="term" value="C:endoplasmic reticulum"/>
    <property type="evidence" value="ECO:0007669"/>
    <property type="project" value="TreeGrafter"/>
</dbReference>
<evidence type="ECO:0000256" key="8">
    <source>
        <dbReference type="ARBA" id="ARBA00023098"/>
    </source>
</evidence>
<comment type="subcellular location">
    <subcellularLocation>
        <location evidence="1">Membrane</location>
    </subcellularLocation>
</comment>
<comment type="similarity">
    <text evidence="3">Belongs to the 1-acyl-sn-glycerol-3-phosphate acyltransferase family.</text>
</comment>
<gene>
    <name evidence="16" type="ORF">NP493_989g02033</name>
</gene>
<evidence type="ECO:0000259" key="15">
    <source>
        <dbReference type="SMART" id="SM00563"/>
    </source>
</evidence>
<comment type="pathway">
    <text evidence="2">Lipid metabolism.</text>
</comment>
<proteinExistence type="inferred from homology"/>
<dbReference type="PANTHER" id="PTHR23063">
    <property type="entry name" value="PHOSPHOLIPID ACYLTRANSFERASE"/>
    <property type="match status" value="1"/>
</dbReference>
<dbReference type="GO" id="GO:0004366">
    <property type="term" value="F:glycerol-3-phosphate O-acyltransferase activity"/>
    <property type="evidence" value="ECO:0007669"/>
    <property type="project" value="TreeGrafter"/>
</dbReference>
<evidence type="ECO:0000256" key="6">
    <source>
        <dbReference type="ARBA" id="ARBA00022692"/>
    </source>
</evidence>